<evidence type="ECO:0000313" key="3">
    <source>
        <dbReference type="EMBL" id="SPF51419.1"/>
    </source>
</evidence>
<feature type="compositionally biased region" description="Basic residues" evidence="1">
    <location>
        <begin position="109"/>
        <end position="123"/>
    </location>
</feature>
<dbReference type="PANTHER" id="PTHR33678">
    <property type="entry name" value="BLL1576 PROTEIN"/>
    <property type="match status" value="1"/>
</dbReference>
<feature type="domain" description="Transposase IS66 central" evidence="2">
    <location>
        <begin position="204"/>
        <end position="485"/>
    </location>
</feature>
<dbReference type="OrthoDB" id="9760067at2"/>
<protein>
    <submittedName>
        <fullName evidence="3">Transposase</fullName>
    </submittedName>
</protein>
<dbReference type="NCBIfam" id="NF033517">
    <property type="entry name" value="transpos_IS66"/>
    <property type="match status" value="1"/>
</dbReference>
<evidence type="ECO:0000313" key="4">
    <source>
        <dbReference type="Proteomes" id="UP000238916"/>
    </source>
</evidence>
<proteinExistence type="predicted"/>
<dbReference type="Proteomes" id="UP000238916">
    <property type="component" value="Unassembled WGS sequence"/>
</dbReference>
<evidence type="ECO:0000259" key="2">
    <source>
        <dbReference type="Pfam" id="PF03050"/>
    </source>
</evidence>
<feature type="compositionally biased region" description="Acidic residues" evidence="1">
    <location>
        <begin position="91"/>
        <end position="101"/>
    </location>
</feature>
<organism evidence="3 4">
    <name type="scientific">Candidatus Desulfosporosinus infrequens</name>
    <dbReference type="NCBI Taxonomy" id="2043169"/>
    <lineage>
        <taxon>Bacteria</taxon>
        <taxon>Bacillati</taxon>
        <taxon>Bacillota</taxon>
        <taxon>Clostridia</taxon>
        <taxon>Eubacteriales</taxon>
        <taxon>Desulfitobacteriaceae</taxon>
        <taxon>Desulfosporosinus</taxon>
    </lineage>
</organism>
<reference evidence="4" key="1">
    <citation type="submission" date="2018-02" db="EMBL/GenBank/DDBJ databases">
        <authorList>
            <person name="Hausmann B."/>
        </authorList>
    </citation>
    <scope>NUCLEOTIDE SEQUENCE [LARGE SCALE GENOMIC DNA]</scope>
    <source>
        <strain evidence="4">Peat soil MAG SbF1</strain>
    </source>
</reference>
<dbReference type="InterPro" id="IPR004291">
    <property type="entry name" value="Transposase_IS66_central"/>
</dbReference>
<sequence length="550" mass="62644">MSTDNENLPKTKSKRKPKADKPFCTFPKCGPVKVLKEHIKKLTEEDAVLKQQLADRDVCIEEMEAKLRNLLGDLYAPSSERIHLATKDGVTVEDPEAESDPLDPPRSYGTKKRGAQVGHRGHGRKIPDSISSIEVIHEIPEDQKICSECGLSYRDLTLTEDSVEIDYEVKVILKKHRRRKAAKTCDCAVPTIITATKPPQIIPKGMFSTSFLSLAIVQKYFFQIPLNRQIAQWEMNGLEVNAGTIIGCFKALMVFLTPLYTLLIEVSRSQKHWHVDETRWLMFVEKPGKIGYRWWLWVFASAQVTVFVVDSSRSSKVPLKHFGDKAEGIINVDRYSAYHVLTVTGLIQRQLCWYHVRRDFIHAKEGSSALAAWAECWITDIHALDQLNNERVACRHNDAMFAEKQVELESHLTHMAVKRDQQLESIGEKPLQLKILRSLKRNWDPLTVFVSNPDIPIHNNAAERAIRPATLGRKNYYGNHSEWCGEFAAMSMSILQTAAQHNLNIQAYLRYYLDACARLGKVPEDLMNYLPWNIPEADREALSLGKTKSS</sequence>
<evidence type="ECO:0000256" key="1">
    <source>
        <dbReference type="SAM" id="MobiDB-lite"/>
    </source>
</evidence>
<feature type="region of interest" description="Disordered" evidence="1">
    <location>
        <begin position="1"/>
        <end position="22"/>
    </location>
</feature>
<feature type="compositionally biased region" description="Polar residues" evidence="1">
    <location>
        <begin position="1"/>
        <end position="10"/>
    </location>
</feature>
<dbReference type="InterPro" id="IPR052344">
    <property type="entry name" value="Transposase-related"/>
</dbReference>
<name>A0A2U3LHY0_9FIRM</name>
<feature type="region of interest" description="Disordered" evidence="1">
    <location>
        <begin position="89"/>
        <end position="123"/>
    </location>
</feature>
<gene>
    <name evidence="3" type="ORF">SBF1_5000004</name>
</gene>
<dbReference type="AlphaFoldDB" id="A0A2U3LHY0"/>
<accession>A0A2U3LHY0</accession>
<dbReference type="Pfam" id="PF03050">
    <property type="entry name" value="DDE_Tnp_IS66"/>
    <property type="match status" value="1"/>
</dbReference>
<dbReference type="EMBL" id="OMOF01000447">
    <property type="protein sequence ID" value="SPF51419.1"/>
    <property type="molecule type" value="Genomic_DNA"/>
</dbReference>
<dbReference type="PANTHER" id="PTHR33678:SF2">
    <property type="match status" value="1"/>
</dbReference>